<name>A0ABP0MN24_9DINO</name>
<protein>
    <submittedName>
        <fullName evidence="1">Uncharacterized protein</fullName>
    </submittedName>
</protein>
<reference evidence="1 2" key="1">
    <citation type="submission" date="2024-02" db="EMBL/GenBank/DDBJ databases">
        <authorList>
            <person name="Chen Y."/>
            <person name="Shah S."/>
            <person name="Dougan E. K."/>
            <person name="Thang M."/>
            <person name="Chan C."/>
        </authorList>
    </citation>
    <scope>NUCLEOTIDE SEQUENCE [LARGE SCALE GENOMIC DNA]</scope>
</reference>
<comment type="caution">
    <text evidence="1">The sequence shown here is derived from an EMBL/GenBank/DDBJ whole genome shotgun (WGS) entry which is preliminary data.</text>
</comment>
<dbReference type="EMBL" id="CAXAMM010022980">
    <property type="protein sequence ID" value="CAK9052887.1"/>
    <property type="molecule type" value="Genomic_DNA"/>
</dbReference>
<dbReference type="Proteomes" id="UP001642464">
    <property type="component" value="Unassembled WGS sequence"/>
</dbReference>
<dbReference type="InterPro" id="IPR038538">
    <property type="entry name" value="MTERF_sf"/>
</dbReference>
<proteinExistence type="predicted"/>
<keyword evidence="2" id="KW-1185">Reference proteome</keyword>
<feature type="non-terminal residue" evidence="1">
    <location>
        <position position="1"/>
    </location>
</feature>
<evidence type="ECO:0000313" key="2">
    <source>
        <dbReference type="Proteomes" id="UP001642464"/>
    </source>
</evidence>
<sequence>QVTRRSPMLLLATRKPSEQLAPLVAFLRHQVGIDPAAERCLAFYAWPDAVEMLQRAAQHLTELGYSMEELRENVDALGYSFEARLLPRSRFLQHLGVAGDSVAGVASRCPLRILAIADDLKFCQFLGVTQKDFLSFMFDLRRSLRQKMSRIRTGWTDMHDGFRMHQLRRGLRELHGIPLL</sequence>
<dbReference type="Gene3D" id="1.25.70.10">
    <property type="entry name" value="Transcription termination factor 3, mitochondrial"/>
    <property type="match status" value="1"/>
</dbReference>
<evidence type="ECO:0000313" key="1">
    <source>
        <dbReference type="EMBL" id="CAK9052887.1"/>
    </source>
</evidence>
<organism evidence="1 2">
    <name type="scientific">Durusdinium trenchii</name>
    <dbReference type="NCBI Taxonomy" id="1381693"/>
    <lineage>
        <taxon>Eukaryota</taxon>
        <taxon>Sar</taxon>
        <taxon>Alveolata</taxon>
        <taxon>Dinophyceae</taxon>
        <taxon>Suessiales</taxon>
        <taxon>Symbiodiniaceae</taxon>
        <taxon>Durusdinium</taxon>
    </lineage>
</organism>
<accession>A0ABP0MN24</accession>
<gene>
    <name evidence="1" type="ORF">SCF082_LOCUS28888</name>
</gene>